<reference evidence="3 4" key="1">
    <citation type="submission" date="2017-09" db="EMBL/GenBank/DDBJ databases">
        <authorList>
            <consortium name="International Durum Wheat Genome Sequencing Consortium (IDWGSC)"/>
            <person name="Milanesi L."/>
        </authorList>
    </citation>
    <scope>NUCLEOTIDE SEQUENCE [LARGE SCALE GENOMIC DNA]</scope>
    <source>
        <strain evidence="4">cv. Svevo</strain>
    </source>
</reference>
<evidence type="ECO:0000313" key="3">
    <source>
        <dbReference type="EMBL" id="VAH04164.1"/>
    </source>
</evidence>
<sequence>MIIISLNQQAQSLNGSGELYLQKYPKLGLKLVDGTSLAAAVVVNSIPHGADQVVLSGNISKVACAVAAALCKKNIKVIITNKQDYHFLQPKIPEDAADNLLLSKTGMAKVWIIGEGADATEQLRAPKGTRFIPYSQFPPRMARKDGCTYSTTPAMSVPKTLQNVHSCENWLPRRVMSAWRVAGIVHALEGWDEHECGDTVLDMDKVWSAALLHGFRPVAEA</sequence>
<dbReference type="GO" id="GO:0016020">
    <property type="term" value="C:membrane"/>
    <property type="evidence" value="ECO:0007669"/>
    <property type="project" value="UniProtKB-SubCell"/>
</dbReference>
<feature type="domain" description="Very-long-chain aldehyde decarbonylase CER1-like C-terminal" evidence="2">
    <location>
        <begin position="53"/>
        <end position="217"/>
    </location>
</feature>
<accession>A0A9R0Q3I7</accession>
<evidence type="ECO:0000259" key="2">
    <source>
        <dbReference type="Pfam" id="PF12076"/>
    </source>
</evidence>
<evidence type="ECO:0000256" key="1">
    <source>
        <dbReference type="ARBA" id="ARBA00004141"/>
    </source>
</evidence>
<protein>
    <recommendedName>
        <fullName evidence="2">Very-long-chain aldehyde decarbonylase CER1-like C-terminal domain-containing protein</fullName>
    </recommendedName>
</protein>
<dbReference type="InterPro" id="IPR021940">
    <property type="entry name" value="CER1-like_C"/>
</dbReference>
<dbReference type="AlphaFoldDB" id="A0A9R0Q3I7"/>
<keyword evidence="4" id="KW-1185">Reference proteome</keyword>
<dbReference type="EMBL" id="LT934111">
    <property type="protein sequence ID" value="VAH04164.1"/>
    <property type="molecule type" value="Genomic_DNA"/>
</dbReference>
<organism evidence="3 4">
    <name type="scientific">Triticum turgidum subsp. durum</name>
    <name type="common">Durum wheat</name>
    <name type="synonym">Triticum durum</name>
    <dbReference type="NCBI Taxonomy" id="4567"/>
    <lineage>
        <taxon>Eukaryota</taxon>
        <taxon>Viridiplantae</taxon>
        <taxon>Streptophyta</taxon>
        <taxon>Embryophyta</taxon>
        <taxon>Tracheophyta</taxon>
        <taxon>Spermatophyta</taxon>
        <taxon>Magnoliopsida</taxon>
        <taxon>Liliopsida</taxon>
        <taxon>Poales</taxon>
        <taxon>Poaceae</taxon>
        <taxon>BOP clade</taxon>
        <taxon>Pooideae</taxon>
        <taxon>Triticodae</taxon>
        <taxon>Triticeae</taxon>
        <taxon>Triticinae</taxon>
        <taxon>Triticum</taxon>
    </lineage>
</organism>
<dbReference type="Proteomes" id="UP000324705">
    <property type="component" value="Chromosome 1A"/>
</dbReference>
<dbReference type="Gramene" id="TRITD1Av1G092530.1">
    <property type="protein sequence ID" value="TRITD1Av1G092530.1"/>
    <property type="gene ID" value="TRITD1Av1G092530"/>
</dbReference>
<comment type="subcellular location">
    <subcellularLocation>
        <location evidence="1">Membrane</location>
        <topology evidence="1">Multi-pass membrane protein</topology>
    </subcellularLocation>
</comment>
<dbReference type="Pfam" id="PF12076">
    <property type="entry name" value="CER1-like_C"/>
    <property type="match status" value="1"/>
</dbReference>
<proteinExistence type="predicted"/>
<gene>
    <name evidence="3" type="ORF">TRITD_1Av1G092530</name>
</gene>
<evidence type="ECO:0000313" key="4">
    <source>
        <dbReference type="Proteomes" id="UP000324705"/>
    </source>
</evidence>
<name>A0A9R0Q3I7_TRITD</name>